<organism evidence="2 3">
    <name type="scientific">Xylophilus rhododendri</name>
    <dbReference type="NCBI Taxonomy" id="2697032"/>
    <lineage>
        <taxon>Bacteria</taxon>
        <taxon>Pseudomonadati</taxon>
        <taxon>Pseudomonadota</taxon>
        <taxon>Betaproteobacteria</taxon>
        <taxon>Burkholderiales</taxon>
        <taxon>Xylophilus</taxon>
    </lineage>
</organism>
<name>A0A857J4C1_9BURK</name>
<reference evidence="2 3" key="1">
    <citation type="submission" date="2020-01" db="EMBL/GenBank/DDBJ databases">
        <title>Genome sequencing of strain KACC 21265.</title>
        <authorList>
            <person name="Heo J."/>
            <person name="Kim S.-J."/>
            <person name="Kim J.-S."/>
            <person name="Hong S.-B."/>
            <person name="Kwon S.-W."/>
        </authorList>
    </citation>
    <scope>NUCLEOTIDE SEQUENCE [LARGE SCALE GENOMIC DNA]</scope>
    <source>
        <strain evidence="2 3">KACC 21265</strain>
    </source>
</reference>
<dbReference type="Proteomes" id="UP000464787">
    <property type="component" value="Chromosome"/>
</dbReference>
<protein>
    <submittedName>
        <fullName evidence="2">Uncharacterized protein</fullName>
    </submittedName>
</protein>
<feature type="region of interest" description="Disordered" evidence="1">
    <location>
        <begin position="29"/>
        <end position="62"/>
    </location>
</feature>
<sequence>MLQQIAFSATFPATLAASTSGGLAALFSPDTPRSRAARQAGKLATDNSRAAPPPELQPGAQGLSVSEELARLVELNAMDKPEPPITLPPQVNHNVPPQDQRYMTMPLRALLTEVSQRALGEGPADALPIENPGVPAETRRLGDMRFALLFQPGRERDEQRLLSAGRALYNFWYDYRGLVGRMRGLHPELEPAIGPWAHDLAQSAIRRALLIPLDDDGQAQYDPGLYGAIDALARRPLQDYLPDLERRMGLHRQGLLQQELGLFFERIAQPASPDVPVSNGVLGAPRNLLGGHEFYRLRRGDIVFSCRREDLVANLRTIPAGKLWPLPARTPDMVAHPEQRYAIRYPDRASGTTIHNVYWRNEAGVVARVLVALHHGVHSFRVEGDGAWTPTGADGAKALEDMRAEGWRSFLAQRWHDYNQALLLGWPGGGIAAGIGEFGE</sequence>
<dbReference type="AlphaFoldDB" id="A0A857J4C1"/>
<gene>
    <name evidence="2" type="ORF">GT347_07720</name>
</gene>
<keyword evidence="3" id="KW-1185">Reference proteome</keyword>
<evidence type="ECO:0000256" key="1">
    <source>
        <dbReference type="SAM" id="MobiDB-lite"/>
    </source>
</evidence>
<accession>A0A857J4C1</accession>
<evidence type="ECO:0000313" key="2">
    <source>
        <dbReference type="EMBL" id="QHI97892.1"/>
    </source>
</evidence>
<proteinExistence type="predicted"/>
<dbReference type="RefSeq" id="WP_160551409.1">
    <property type="nucleotide sequence ID" value="NZ_CP047650.1"/>
</dbReference>
<dbReference type="EMBL" id="CP047650">
    <property type="protein sequence ID" value="QHI97892.1"/>
    <property type="molecule type" value="Genomic_DNA"/>
</dbReference>
<dbReference type="KEGG" id="xyk:GT347_07720"/>
<evidence type="ECO:0000313" key="3">
    <source>
        <dbReference type="Proteomes" id="UP000464787"/>
    </source>
</evidence>